<dbReference type="InterPro" id="IPR055795">
    <property type="entry name" value="DUF7371"/>
</dbReference>
<keyword evidence="6" id="KW-1185">Reference proteome</keyword>
<dbReference type="AlphaFoldDB" id="A0A2S6BSU6"/>
<feature type="compositionally biased region" description="Basic residues" evidence="1">
    <location>
        <begin position="46"/>
        <end position="57"/>
    </location>
</feature>
<evidence type="ECO:0000313" key="6">
    <source>
        <dbReference type="Proteomes" id="UP000237631"/>
    </source>
</evidence>
<reference evidence="6" key="1">
    <citation type="journal article" date="2017" name="bioRxiv">
        <title>Conservation of a gene cluster reveals novel cercosporin biosynthetic mechanisms and extends production to the genus Colletotrichum.</title>
        <authorList>
            <person name="de Jonge R."/>
            <person name="Ebert M.K."/>
            <person name="Huitt-Roehl C.R."/>
            <person name="Pal P."/>
            <person name="Suttle J.C."/>
            <person name="Spanner R.E."/>
            <person name="Neubauer J.D."/>
            <person name="Jurick W.M.II."/>
            <person name="Stott K.A."/>
            <person name="Secor G.A."/>
            <person name="Thomma B.P.H.J."/>
            <person name="Van de Peer Y."/>
            <person name="Townsend C.A."/>
            <person name="Bolton M.D."/>
        </authorList>
    </citation>
    <scope>NUCLEOTIDE SEQUENCE [LARGE SCALE GENOMIC DNA]</scope>
    <source>
        <strain evidence="6">CBS538.71</strain>
    </source>
</reference>
<feature type="signal peptide" evidence="3">
    <location>
        <begin position="1"/>
        <end position="18"/>
    </location>
</feature>
<keyword evidence="2" id="KW-0472">Membrane</keyword>
<sequence>MKPKLVAVIAAAFAVAEGRNWNVTIVANSTAGILNSICSPPFNMARGKRAQNKRKSTAKSGETPQTVSLQTWPAINLQDPLYDIHDRKDSVLEQFPEQSVQYVRTAAQTLAARARTWAQAVHGTFALTIQWITSTYWWKRFAHRGIEPMIVTLICFTLCFGSLWFVLDSLLNATRVSAECSASTSTVFIPYTETITATAYPPTNSVEGAAIVSSSSSSTSYTTVSTIATIVSRTTTVTVEESSPAPPGLRSGATTVTATVFSTIQAAQGSTAPSSLSSKSAPYTFQVTGGSTVWQSGASPSSGASLHIATSFVTVVPVPLASASPPQLSAASEDLRTKPVTTFTPPAYSSTTFSVLSSALTTTLTSTNYITRSLSRVSPPASSRTGFTGISSVGWNTSSTQPIASTTELASTPPPRFTKFTRVVYFGHDDITTSTSTQLVTATLGEVILQTISPAVNGSAATTSGNQQPITMTYTLGTSAFSYSTSIAFPTMSRLPSSAASHVATMSTTVTNGTTAATSISGNAQTATSSASDEFHQNIGATTRSTSTTLLAYTGFSSSATSTTAATGENTAQSASSFAAPATSTTSIAKANSTSPSSTSLSSLGTFSVLISSGSTAANPATSTSTGPGISATTPAVQGLTSITPSLVGFSLTATATLISGSTFSSTDSAAGRGSSSTVLISAATATATASTWMTAAVTPTTRSDAFKTATGSSTGTSSTSQSAVTSSTGVATSSSVLSSTSFTTSTYPSTSSQRSLNASASGTMTSSAINPASTCGEQGNFTMNFDDLPMYRPGSARLIKRQTTSWNATSSPNGGNGTSDITQQPPISLRPYKHMLFSGGYVYAPPPIEPFAPASPPNVAVFLANGTGLKAGPAPPMPNDLEPGEIADGPYHEGNPAFFFDAHSAALGCDSQTAPCTMEVTGYTWNNTVKDDVPTYSKNFTLPACESYRNCQLTTVEFPETFRNLSGIRMRAVRDSEPRTFFADDIKARWADSSCDAGKTRQNSM</sequence>
<feature type="domain" description="DUF7371" evidence="4">
    <location>
        <begin position="778"/>
        <end position="1002"/>
    </location>
</feature>
<proteinExistence type="predicted"/>
<dbReference type="STRING" id="357750.A0A2S6BSU6"/>
<feature type="chain" id="PRO_5015701663" description="DUF7371 domain-containing protein" evidence="3">
    <location>
        <begin position="19"/>
        <end position="1006"/>
    </location>
</feature>
<protein>
    <recommendedName>
        <fullName evidence="4">DUF7371 domain-containing protein</fullName>
    </recommendedName>
</protein>
<dbReference type="Pfam" id="PF24086">
    <property type="entry name" value="DUF7371"/>
    <property type="match status" value="1"/>
</dbReference>
<evidence type="ECO:0000256" key="2">
    <source>
        <dbReference type="SAM" id="Phobius"/>
    </source>
</evidence>
<comment type="caution">
    <text evidence="5">The sequence shown here is derived from an EMBL/GenBank/DDBJ whole genome shotgun (WGS) entry which is preliminary data.</text>
</comment>
<dbReference type="OrthoDB" id="5385013at2759"/>
<name>A0A2S6BSU6_9PEZI</name>
<keyword evidence="2" id="KW-0812">Transmembrane</keyword>
<feature type="compositionally biased region" description="Low complexity" evidence="1">
    <location>
        <begin position="709"/>
        <end position="753"/>
    </location>
</feature>
<keyword evidence="3" id="KW-0732">Signal</keyword>
<feature type="transmembrane region" description="Helical" evidence="2">
    <location>
        <begin position="150"/>
        <end position="167"/>
    </location>
</feature>
<evidence type="ECO:0000313" key="5">
    <source>
        <dbReference type="EMBL" id="PPJ50553.1"/>
    </source>
</evidence>
<feature type="compositionally biased region" description="Polar residues" evidence="1">
    <location>
        <begin position="754"/>
        <end position="764"/>
    </location>
</feature>
<dbReference type="EMBL" id="PNEN01001782">
    <property type="protein sequence ID" value="PPJ50553.1"/>
    <property type="molecule type" value="Genomic_DNA"/>
</dbReference>
<evidence type="ECO:0000256" key="1">
    <source>
        <dbReference type="SAM" id="MobiDB-lite"/>
    </source>
</evidence>
<keyword evidence="2" id="KW-1133">Transmembrane helix</keyword>
<organism evidence="5 6">
    <name type="scientific">Cercospora berteroae</name>
    <dbReference type="NCBI Taxonomy" id="357750"/>
    <lineage>
        <taxon>Eukaryota</taxon>
        <taxon>Fungi</taxon>
        <taxon>Dikarya</taxon>
        <taxon>Ascomycota</taxon>
        <taxon>Pezizomycotina</taxon>
        <taxon>Dothideomycetes</taxon>
        <taxon>Dothideomycetidae</taxon>
        <taxon>Mycosphaerellales</taxon>
        <taxon>Mycosphaerellaceae</taxon>
        <taxon>Cercospora</taxon>
    </lineage>
</organism>
<evidence type="ECO:0000256" key="3">
    <source>
        <dbReference type="SAM" id="SignalP"/>
    </source>
</evidence>
<feature type="region of interest" description="Disordered" evidence="1">
    <location>
        <begin position="708"/>
        <end position="764"/>
    </location>
</feature>
<feature type="region of interest" description="Disordered" evidence="1">
    <location>
        <begin position="46"/>
        <end position="66"/>
    </location>
</feature>
<gene>
    <name evidence="5" type="ORF">CBER1_05537</name>
</gene>
<accession>A0A2S6BSU6</accession>
<dbReference type="Proteomes" id="UP000237631">
    <property type="component" value="Unassembled WGS sequence"/>
</dbReference>
<evidence type="ECO:0000259" key="4">
    <source>
        <dbReference type="Pfam" id="PF24086"/>
    </source>
</evidence>